<keyword evidence="1" id="KW-0812">Transmembrane</keyword>
<keyword evidence="1" id="KW-0472">Membrane</keyword>
<dbReference type="OMA" id="YTFWVAV"/>
<organism evidence="2 3">
    <name type="scientific">Glarea lozoyensis (strain ATCC 20868 / MF5171)</name>
    <dbReference type="NCBI Taxonomy" id="1116229"/>
    <lineage>
        <taxon>Eukaryota</taxon>
        <taxon>Fungi</taxon>
        <taxon>Dikarya</taxon>
        <taxon>Ascomycota</taxon>
        <taxon>Pezizomycotina</taxon>
        <taxon>Leotiomycetes</taxon>
        <taxon>Helotiales</taxon>
        <taxon>Helotiaceae</taxon>
        <taxon>Glarea</taxon>
    </lineage>
</organism>
<dbReference type="EMBL" id="KE145352">
    <property type="protein sequence ID" value="EPE36969.1"/>
    <property type="molecule type" value="Genomic_DNA"/>
</dbReference>
<evidence type="ECO:0000313" key="3">
    <source>
        <dbReference type="Proteomes" id="UP000016922"/>
    </source>
</evidence>
<dbReference type="eggNOG" id="ENOG502SK62">
    <property type="taxonomic scope" value="Eukaryota"/>
</dbReference>
<evidence type="ECO:0000256" key="1">
    <source>
        <dbReference type="SAM" id="Phobius"/>
    </source>
</evidence>
<sequence>MPSTENLKASVFDPIIDEETKACIVNSLWGLDSGSSHHCVPKTASNYGSYFNYYMEQCDTAGHDNRRYLSVRTHQDVVDIVNHIKTNINRDDLSQVLKAKWPHPDPRSASAQIDGSIDLAARLLLMIDVGDLKHGFRSGNRLIWDGGSLKSLVHSHYNTAQSLHTEHVRLEKIFNARNLVRIGGFKIEWTNNLADHLRILNDDEKKVAIFSNFSFLKVQENSPMFPDGLIDETLRTLALLLPRSDVETRKWYRKVSNKFLLDPQATQCNSLRLMDRHIDRFHFWRDRIVVLKEMFDEAEPRTLLQWWSDRRNVVQWYTFWVAGIVLVLTFVFGLIQCIEGGIQVYFAFPKSPA</sequence>
<dbReference type="GeneID" id="19468180"/>
<name>S3DII2_GLAL2</name>
<reference evidence="2 3" key="1">
    <citation type="journal article" date="2013" name="BMC Genomics">
        <title>Genomics-driven discovery of the pneumocandin biosynthetic gene cluster in the fungus Glarea lozoyensis.</title>
        <authorList>
            <person name="Chen L."/>
            <person name="Yue Q."/>
            <person name="Zhang X."/>
            <person name="Xiang M."/>
            <person name="Wang C."/>
            <person name="Li S."/>
            <person name="Che Y."/>
            <person name="Ortiz-Lopez F.J."/>
            <person name="Bills G.F."/>
            <person name="Liu X."/>
            <person name="An Z."/>
        </authorList>
    </citation>
    <scope>NUCLEOTIDE SEQUENCE [LARGE SCALE GENOMIC DNA]</scope>
    <source>
        <strain evidence="3">ATCC 20868 / MF5171</strain>
    </source>
</reference>
<dbReference type="KEGG" id="glz:GLAREA_09132"/>
<accession>S3DII2</accession>
<dbReference type="OrthoDB" id="5428890at2759"/>
<keyword evidence="3" id="KW-1185">Reference proteome</keyword>
<dbReference type="RefSeq" id="XP_008076284.1">
    <property type="nucleotide sequence ID" value="XM_008078093.1"/>
</dbReference>
<dbReference type="AlphaFoldDB" id="S3DII2"/>
<feature type="transmembrane region" description="Helical" evidence="1">
    <location>
        <begin position="316"/>
        <end position="335"/>
    </location>
</feature>
<proteinExistence type="predicted"/>
<dbReference type="Proteomes" id="UP000016922">
    <property type="component" value="Unassembled WGS sequence"/>
</dbReference>
<dbReference type="HOGENOM" id="CLU_053383_0_0_1"/>
<keyword evidence="1" id="KW-1133">Transmembrane helix</keyword>
<evidence type="ECO:0000313" key="2">
    <source>
        <dbReference type="EMBL" id="EPE36969.1"/>
    </source>
</evidence>
<gene>
    <name evidence="2" type="ORF">GLAREA_09132</name>
</gene>
<protein>
    <submittedName>
        <fullName evidence="2">Uncharacterized protein</fullName>
    </submittedName>
</protein>